<dbReference type="GO" id="GO:0004069">
    <property type="term" value="F:L-aspartate:2-oxoglutarate aminotransferase activity"/>
    <property type="evidence" value="ECO:0007669"/>
    <property type="project" value="InterPro"/>
</dbReference>
<dbReference type="InterPro" id="IPR015421">
    <property type="entry name" value="PyrdxlP-dep_Trfase_major"/>
</dbReference>
<reference evidence="2 5" key="2">
    <citation type="submission" date="2018-10" db="EMBL/GenBank/DDBJ databases">
        <title>Sequencing the genomes of 1000 actinobacteria strains.</title>
        <authorList>
            <person name="Klenk H.-P."/>
        </authorList>
    </citation>
    <scope>NUCLEOTIDE SEQUENCE [LARGE SCALE GENOMIC DNA]</scope>
    <source>
        <strain evidence="2 5">DSM 45119</strain>
    </source>
</reference>
<dbReference type="InterPro" id="IPR015422">
    <property type="entry name" value="PyrdxlP-dep_Trfase_small"/>
</dbReference>
<dbReference type="AlphaFoldDB" id="A0A1I5HQQ3"/>
<dbReference type="EMBL" id="RBXX01000002">
    <property type="protein sequence ID" value="RKT82391.1"/>
    <property type="molecule type" value="Genomic_DNA"/>
</dbReference>
<dbReference type="Proteomes" id="UP000199398">
    <property type="component" value="Unassembled WGS sequence"/>
</dbReference>
<dbReference type="STRING" id="455193.SAMN05421805_11639"/>
<dbReference type="SUPFAM" id="SSF53383">
    <property type="entry name" value="PLP-dependent transferases"/>
    <property type="match status" value="1"/>
</dbReference>
<dbReference type="InterPro" id="IPR024551">
    <property type="entry name" value="AspAT_Ic"/>
</dbReference>
<name>A0A1I5HQQ3_9PSEU</name>
<keyword evidence="3" id="KW-0032">Aminotransferase</keyword>
<keyword evidence="3" id="KW-0238">DNA-binding</keyword>
<dbReference type="InterPro" id="IPR015424">
    <property type="entry name" value="PyrdxlP-dep_Trfase"/>
</dbReference>
<evidence type="ECO:0000313" key="4">
    <source>
        <dbReference type="Proteomes" id="UP000199398"/>
    </source>
</evidence>
<evidence type="ECO:0000313" key="3">
    <source>
        <dbReference type="EMBL" id="SFO50320.1"/>
    </source>
</evidence>
<keyword evidence="3" id="KW-0808">Transferase</keyword>
<protein>
    <submittedName>
        <fullName evidence="2">DNA-binding transcriptional MocR family regulator</fullName>
    </submittedName>
    <submittedName>
        <fullName evidence="3">DNA-binding transcriptional regulator, MocR family, contains an aminotransferase domain</fullName>
    </submittedName>
</protein>
<keyword evidence="5" id="KW-1185">Reference proteome</keyword>
<organism evidence="3 4">
    <name type="scientific">Saccharopolyspora antimicrobica</name>
    <dbReference type="NCBI Taxonomy" id="455193"/>
    <lineage>
        <taxon>Bacteria</taxon>
        <taxon>Bacillati</taxon>
        <taxon>Actinomycetota</taxon>
        <taxon>Actinomycetes</taxon>
        <taxon>Pseudonocardiales</taxon>
        <taxon>Pseudonocardiaceae</taxon>
        <taxon>Saccharopolyspora</taxon>
    </lineage>
</organism>
<accession>A0A1I5HQQ3</accession>
<dbReference type="PANTHER" id="PTHR43799">
    <property type="entry name" value="AMINOTRANSFERASE, PUTATIVE-RELATED"/>
    <property type="match status" value="1"/>
</dbReference>
<dbReference type="GO" id="GO:0003677">
    <property type="term" value="F:DNA binding"/>
    <property type="evidence" value="ECO:0007669"/>
    <property type="project" value="UniProtKB-KW"/>
</dbReference>
<reference evidence="3 4" key="1">
    <citation type="submission" date="2016-10" db="EMBL/GenBank/DDBJ databases">
        <authorList>
            <person name="de Groot N.N."/>
        </authorList>
    </citation>
    <scope>NUCLEOTIDE SEQUENCE [LARGE SCALE GENOMIC DNA]</scope>
    <source>
        <strain evidence="3 4">CPCC 201259</strain>
    </source>
</reference>
<gene>
    <name evidence="2" type="ORF">ATL45_0637</name>
    <name evidence="3" type="ORF">SAMN05421805_11639</name>
</gene>
<evidence type="ECO:0000313" key="5">
    <source>
        <dbReference type="Proteomes" id="UP000270697"/>
    </source>
</evidence>
<dbReference type="CDD" id="cd00609">
    <property type="entry name" value="AAT_like"/>
    <property type="match status" value="1"/>
</dbReference>
<dbReference type="EMBL" id="FOUP01000016">
    <property type="protein sequence ID" value="SFO50320.1"/>
    <property type="molecule type" value="Genomic_DNA"/>
</dbReference>
<dbReference type="Proteomes" id="UP000270697">
    <property type="component" value="Unassembled WGS sequence"/>
</dbReference>
<feature type="region of interest" description="Disordered" evidence="1">
    <location>
        <begin position="1"/>
        <end position="21"/>
    </location>
</feature>
<dbReference type="Pfam" id="PF12897">
    <property type="entry name" value="Asp_aminotransf"/>
    <property type="match status" value="1"/>
</dbReference>
<dbReference type="Gene3D" id="3.90.1150.10">
    <property type="entry name" value="Aspartate Aminotransferase, domain 1"/>
    <property type="match status" value="1"/>
</dbReference>
<dbReference type="PANTHER" id="PTHR43799:SF1">
    <property type="entry name" value="ASPARTATE AMINOTRANSFERASE"/>
    <property type="match status" value="1"/>
</dbReference>
<dbReference type="Gene3D" id="3.40.640.10">
    <property type="entry name" value="Type I PLP-dependent aspartate aminotransferase-like (Major domain)"/>
    <property type="match status" value="1"/>
</dbReference>
<proteinExistence type="predicted"/>
<sequence>MQVARSTIHGEGTPVNAPASTVEELTTQRDRAQQDHAALVARGLKLDLTRGKPSPRQLDLADDLVDLQGPLTSAAGTDLRNYGGLQGLPELRAIFSDELQVPVEQLLAAGNSSLELMHDALVFAQLGTLPGGQRRWVDEPEIAFLCPVPGYDRHFALCERFGIKMIQVPMTPDGPDMDVVERLVAEDPKVKGIWCVPKYSNPDGTVYSDETVRRLAAMPTAAPDFRIFWDNAYAVHHLTDEAAEIADLLALCAEHGNADRAFVFGSTSKITFAGGGVAFFGSSPANIEWWQAATAKRSIGPDKINQLRHVRFLRDAEGLREHMRKHAALIRPKFDAVDKILTAELDGTGLASWTKPAGGYFISLQVPEGCARAVVAKAKEAGIALTPAGATHPYGDDPTDSVIRIAPTFPDQAELEEAITGLTTCVRLVGTEKLLADRQS</sequence>
<evidence type="ECO:0000256" key="1">
    <source>
        <dbReference type="SAM" id="MobiDB-lite"/>
    </source>
</evidence>
<evidence type="ECO:0000313" key="2">
    <source>
        <dbReference type="EMBL" id="RKT82391.1"/>
    </source>
</evidence>